<dbReference type="InterPro" id="IPR050448">
    <property type="entry name" value="OpgB/LTA_synthase_biosynth"/>
</dbReference>
<dbReference type="PANTHER" id="PTHR47371">
    <property type="entry name" value="LIPOTEICHOIC ACID SYNTHASE"/>
    <property type="match status" value="1"/>
</dbReference>
<dbReference type="CDD" id="cd16015">
    <property type="entry name" value="LTA_synthase"/>
    <property type="match status" value="1"/>
</dbReference>
<keyword evidence="5 6" id="KW-0472">Membrane</keyword>
<dbReference type="SUPFAM" id="SSF53649">
    <property type="entry name" value="Alkaline phosphatase-like"/>
    <property type="match status" value="1"/>
</dbReference>
<dbReference type="InterPro" id="IPR012160">
    <property type="entry name" value="LtaS-like"/>
</dbReference>
<evidence type="ECO:0000256" key="3">
    <source>
        <dbReference type="ARBA" id="ARBA00022692"/>
    </source>
</evidence>
<dbReference type="Gene3D" id="3.40.720.10">
    <property type="entry name" value="Alkaline Phosphatase, subunit A"/>
    <property type="match status" value="1"/>
</dbReference>
<evidence type="ECO:0000256" key="1">
    <source>
        <dbReference type="ARBA" id="ARBA00004651"/>
    </source>
</evidence>
<dbReference type="EMBL" id="VSSQ01000033">
    <property type="protein sequence ID" value="MPL66604.1"/>
    <property type="molecule type" value="Genomic_DNA"/>
</dbReference>
<keyword evidence="3 6" id="KW-0812">Transmembrane</keyword>
<dbReference type="AlphaFoldDB" id="A0A644TIA4"/>
<dbReference type="EC" id="2.7.8.20" evidence="8"/>
<dbReference type="InterPro" id="IPR000917">
    <property type="entry name" value="Sulfatase_N"/>
</dbReference>
<protein>
    <submittedName>
        <fullName evidence="8">Phosphoglycerol transferase I</fullName>
        <ecNumber evidence="8">2.7.8.20</ecNumber>
    </submittedName>
</protein>
<feature type="transmembrane region" description="Helical" evidence="6">
    <location>
        <begin position="52"/>
        <end position="85"/>
    </location>
</feature>
<organism evidence="8">
    <name type="scientific">bioreactor metagenome</name>
    <dbReference type="NCBI Taxonomy" id="1076179"/>
    <lineage>
        <taxon>unclassified sequences</taxon>
        <taxon>metagenomes</taxon>
        <taxon>ecological metagenomes</taxon>
    </lineage>
</organism>
<evidence type="ECO:0000256" key="2">
    <source>
        <dbReference type="ARBA" id="ARBA00022475"/>
    </source>
</evidence>
<keyword evidence="2" id="KW-1003">Cell membrane</keyword>
<comment type="subcellular location">
    <subcellularLocation>
        <location evidence="1">Cell membrane</location>
        <topology evidence="1">Multi-pass membrane protein</topology>
    </subcellularLocation>
</comment>
<keyword evidence="4 6" id="KW-1133">Transmembrane helix</keyword>
<feature type="transmembrane region" description="Helical" evidence="6">
    <location>
        <begin position="97"/>
        <end position="118"/>
    </location>
</feature>
<accession>A0A644TIA4</accession>
<dbReference type="PANTHER" id="PTHR47371:SF3">
    <property type="entry name" value="PHOSPHOGLYCEROL TRANSFERASE I"/>
    <property type="match status" value="1"/>
</dbReference>
<dbReference type="PIRSF" id="PIRSF005091">
    <property type="entry name" value="Mmb_sulf_HI1246"/>
    <property type="match status" value="1"/>
</dbReference>
<dbReference type="Gene3D" id="3.30.1120.80">
    <property type="match status" value="1"/>
</dbReference>
<gene>
    <name evidence="8" type="primary">mdoB_2</name>
    <name evidence="8" type="ORF">SDC9_12291</name>
</gene>
<dbReference type="GO" id="GO:0005886">
    <property type="term" value="C:plasma membrane"/>
    <property type="evidence" value="ECO:0007669"/>
    <property type="project" value="UniProtKB-SubCell"/>
</dbReference>
<evidence type="ECO:0000256" key="6">
    <source>
        <dbReference type="SAM" id="Phobius"/>
    </source>
</evidence>
<evidence type="ECO:0000256" key="5">
    <source>
        <dbReference type="ARBA" id="ARBA00023136"/>
    </source>
</evidence>
<evidence type="ECO:0000259" key="7">
    <source>
        <dbReference type="Pfam" id="PF00884"/>
    </source>
</evidence>
<feature type="transmembrane region" description="Helical" evidence="6">
    <location>
        <begin position="12"/>
        <end position="32"/>
    </location>
</feature>
<comment type="caution">
    <text evidence="8">The sequence shown here is derived from an EMBL/GenBank/DDBJ whole genome shotgun (WGS) entry which is preliminary data.</text>
</comment>
<dbReference type="GO" id="GO:0008960">
    <property type="term" value="F:phosphatidylglycerol-membrane-oligosaccharide glycerophosphotransferase activity"/>
    <property type="evidence" value="ECO:0007669"/>
    <property type="project" value="UniProtKB-EC"/>
</dbReference>
<proteinExistence type="predicted"/>
<feature type="domain" description="Sulfatase N-terminal" evidence="7">
    <location>
        <begin position="294"/>
        <end position="564"/>
    </location>
</feature>
<dbReference type="InterPro" id="IPR017850">
    <property type="entry name" value="Alkaline_phosphatase_core_sf"/>
</dbReference>
<evidence type="ECO:0000313" key="8">
    <source>
        <dbReference type="EMBL" id="MPL66604.1"/>
    </source>
</evidence>
<reference evidence="8" key="1">
    <citation type="submission" date="2019-08" db="EMBL/GenBank/DDBJ databases">
        <authorList>
            <person name="Kucharzyk K."/>
            <person name="Murdoch R.W."/>
            <person name="Higgins S."/>
            <person name="Loffler F."/>
        </authorList>
    </citation>
    <scope>NUCLEOTIDE SEQUENCE</scope>
</reference>
<sequence>MQKGGFLPRQIVYLLWTYIIAICFFFVFRLAILPLNIESVREILSEEGGLMLLFKAFFMGFRFDTLISCFVLSPFLISLILAYYLNIKNRIFYKINHYALVVLFSLCFAICCMDIPYFKYFFTRFNVQAFTWIDSPLFVFKMISQEPSYIVYFFIFVAIITLYSWLMFRNYKMFLGNIKSNKATENRTAKTYILNSLLFILLIGLCFLGMRGRIEKKSPMKVGTAYFSNNPLINQMGLNPNFTLIKSIEEKSKQDNKPLDLMDKNEAKAFVNQEFIRMKSSSNKREVVLGKKTNVVLVIMEAMGTCNIGHFGNTQNLTPNLDYLLNNSVSYENVYTAGIHTYNGVYSTLFGQPALLHKHSMNLTIIPKIEGGLPNVLKENGYSTLYFTTHDDQFDNIGGFLSANGVERIVSVKDYPKDEVKSTLGVSDHVMFNRAIEEINSLDKTKPFFATLLTSANHGPYIFPENIPLKPKSKDIKDKMIEYSDWAIGKFIEKAKQFPWFDNTVFVFIADHGAYKGKADFELPLSYHHTPFFIYSPSKLKPKKVENIGLQIDVAAMISSYLGIENNKTLGIDFETYPRLYGYFSADDKLGVIDNEYYYIWNKNGTEYLYKYKTSDRTNYIIQKKDKAKQMQKYAFSMLMN</sequence>
<feature type="transmembrane region" description="Helical" evidence="6">
    <location>
        <begin position="149"/>
        <end position="168"/>
    </location>
</feature>
<keyword evidence="8" id="KW-0808">Transferase</keyword>
<feature type="transmembrane region" description="Helical" evidence="6">
    <location>
        <begin position="189"/>
        <end position="210"/>
    </location>
</feature>
<name>A0A644TIA4_9ZZZZ</name>
<dbReference type="Pfam" id="PF00884">
    <property type="entry name" value="Sulfatase"/>
    <property type="match status" value="1"/>
</dbReference>
<evidence type="ECO:0000256" key="4">
    <source>
        <dbReference type="ARBA" id="ARBA00022989"/>
    </source>
</evidence>